<dbReference type="Proteomes" id="UP000580517">
    <property type="component" value="Unassembled WGS sequence"/>
</dbReference>
<dbReference type="InterPro" id="IPR027417">
    <property type="entry name" value="P-loop_NTPase"/>
</dbReference>
<dbReference type="Pfam" id="PF00005">
    <property type="entry name" value="ABC_tran"/>
    <property type="match status" value="1"/>
</dbReference>
<reference evidence="6 7" key="1">
    <citation type="submission" date="2020-07" db="EMBL/GenBank/DDBJ databases">
        <title>Taxonomic revisions and descriptions of new bacterial species based on genomic comparisons in the high-G+C-content subgroup of the family Alcaligenaceae.</title>
        <authorList>
            <person name="Szabo A."/>
            <person name="Felfoldi T."/>
        </authorList>
    </citation>
    <scope>NUCLEOTIDE SEQUENCE [LARGE SCALE GENOMIC DNA]</scope>
    <source>
        <strain evidence="6 7">DSM 25264</strain>
    </source>
</reference>
<dbReference type="InterPro" id="IPR050093">
    <property type="entry name" value="ABC_SmlMolc_Importer"/>
</dbReference>
<dbReference type="InterPro" id="IPR003439">
    <property type="entry name" value="ABC_transporter-like_ATP-bd"/>
</dbReference>
<evidence type="ECO:0000313" key="6">
    <source>
        <dbReference type="EMBL" id="NYT35942.1"/>
    </source>
</evidence>
<dbReference type="Pfam" id="PF08402">
    <property type="entry name" value="TOBE_2"/>
    <property type="match status" value="1"/>
</dbReference>
<name>A0A853F8N7_9BURK</name>
<dbReference type="RefSeq" id="WP_129968331.1">
    <property type="nucleotide sequence ID" value="NZ_JACCEW010000001.1"/>
</dbReference>
<gene>
    <name evidence="6" type="ORF">H0A68_03585</name>
</gene>
<dbReference type="SMART" id="SM00382">
    <property type="entry name" value="AAA"/>
    <property type="match status" value="1"/>
</dbReference>
<dbReference type="GO" id="GO:0043190">
    <property type="term" value="C:ATP-binding cassette (ABC) transporter complex"/>
    <property type="evidence" value="ECO:0007669"/>
    <property type="project" value="InterPro"/>
</dbReference>
<dbReference type="Gene3D" id="3.40.50.300">
    <property type="entry name" value="P-loop containing nucleotide triphosphate hydrolases"/>
    <property type="match status" value="1"/>
</dbReference>
<dbReference type="EMBL" id="JACCEW010000001">
    <property type="protein sequence ID" value="NYT35942.1"/>
    <property type="molecule type" value="Genomic_DNA"/>
</dbReference>
<dbReference type="GO" id="GO:0016887">
    <property type="term" value="F:ATP hydrolysis activity"/>
    <property type="evidence" value="ECO:0007669"/>
    <property type="project" value="InterPro"/>
</dbReference>
<dbReference type="OrthoDB" id="5298774at2"/>
<dbReference type="GO" id="GO:0005524">
    <property type="term" value="F:ATP binding"/>
    <property type="evidence" value="ECO:0007669"/>
    <property type="project" value="UniProtKB-KW"/>
</dbReference>
<organism evidence="6 7">
    <name type="scientific">Allopusillimonas soli</name>
    <dbReference type="NCBI Taxonomy" id="659016"/>
    <lineage>
        <taxon>Bacteria</taxon>
        <taxon>Pseudomonadati</taxon>
        <taxon>Pseudomonadota</taxon>
        <taxon>Betaproteobacteria</taxon>
        <taxon>Burkholderiales</taxon>
        <taxon>Alcaligenaceae</taxon>
        <taxon>Allopusillimonas</taxon>
    </lineage>
</organism>
<sequence>MTLEISRLSKKFDDFVALDDINLSVGEHDFVCLLGPSGCGKTTLLRIIAGLLQADTGTLTFEGRDLTDMPARERNFGIVFQSYSLFPNMTVAENVGYGLRIRKAARSQITQRVGQLLDLIRMASMADRYPWQLSGGQQQRVALARALTVDPRLILLDEPLSALDARVRDEMRQEIHDVQRRLGIPTIMVTHDQEEALTLADKVVCMNNGVIEQIGTPQTLYEHPNTRFVADFVGVSNLLQADWVAAQWPALMAGCPDGGPEAHQLCVRPQHIRLLPAEDGPVRVDSTTFLGNLLRTRTHWGEQRFIVESHGEAPLPAGARARLEIDASHCSWVRC</sequence>
<keyword evidence="4 6" id="KW-0067">ATP-binding</keyword>
<evidence type="ECO:0000256" key="4">
    <source>
        <dbReference type="ARBA" id="ARBA00022840"/>
    </source>
</evidence>
<accession>A0A853F8N7</accession>
<dbReference type="PANTHER" id="PTHR42781:SF4">
    <property type="entry name" value="SPERMIDINE_PUTRESCINE IMPORT ATP-BINDING PROTEIN POTA"/>
    <property type="match status" value="1"/>
</dbReference>
<keyword evidence="2" id="KW-0472">Membrane</keyword>
<dbReference type="InterPro" id="IPR008995">
    <property type="entry name" value="Mo/tungstate-bd_C_term_dom"/>
</dbReference>
<evidence type="ECO:0000259" key="5">
    <source>
        <dbReference type="PROSITE" id="PS50893"/>
    </source>
</evidence>
<proteinExistence type="predicted"/>
<evidence type="ECO:0000313" key="7">
    <source>
        <dbReference type="Proteomes" id="UP000580517"/>
    </source>
</evidence>
<protein>
    <submittedName>
        <fullName evidence="6">ATP-binding cassette domain-containing protein</fullName>
    </submittedName>
</protein>
<dbReference type="GO" id="GO:0015697">
    <property type="term" value="P:quaternary ammonium group transport"/>
    <property type="evidence" value="ECO:0007669"/>
    <property type="project" value="UniProtKB-ARBA"/>
</dbReference>
<evidence type="ECO:0000256" key="1">
    <source>
        <dbReference type="ARBA" id="ARBA00022448"/>
    </source>
</evidence>
<dbReference type="PROSITE" id="PS50893">
    <property type="entry name" value="ABC_TRANSPORTER_2"/>
    <property type="match status" value="1"/>
</dbReference>
<evidence type="ECO:0000256" key="2">
    <source>
        <dbReference type="ARBA" id="ARBA00022475"/>
    </source>
</evidence>
<dbReference type="SUPFAM" id="SSF50331">
    <property type="entry name" value="MOP-like"/>
    <property type="match status" value="1"/>
</dbReference>
<dbReference type="SUPFAM" id="SSF52540">
    <property type="entry name" value="P-loop containing nucleoside triphosphate hydrolases"/>
    <property type="match status" value="1"/>
</dbReference>
<dbReference type="PANTHER" id="PTHR42781">
    <property type="entry name" value="SPERMIDINE/PUTRESCINE IMPORT ATP-BINDING PROTEIN POTA"/>
    <property type="match status" value="1"/>
</dbReference>
<keyword evidence="1" id="KW-0813">Transport</keyword>
<dbReference type="InterPro" id="IPR003593">
    <property type="entry name" value="AAA+_ATPase"/>
</dbReference>
<feature type="domain" description="ABC transporter" evidence="5">
    <location>
        <begin position="3"/>
        <end position="233"/>
    </location>
</feature>
<keyword evidence="2" id="KW-1003">Cell membrane</keyword>
<dbReference type="InterPro" id="IPR017871">
    <property type="entry name" value="ABC_transporter-like_CS"/>
</dbReference>
<dbReference type="AlphaFoldDB" id="A0A853F8N7"/>
<keyword evidence="3" id="KW-0547">Nucleotide-binding</keyword>
<comment type="caution">
    <text evidence="6">The sequence shown here is derived from an EMBL/GenBank/DDBJ whole genome shotgun (WGS) entry which is preliminary data.</text>
</comment>
<keyword evidence="7" id="KW-1185">Reference proteome</keyword>
<dbReference type="PROSITE" id="PS00211">
    <property type="entry name" value="ABC_TRANSPORTER_1"/>
    <property type="match status" value="1"/>
</dbReference>
<dbReference type="GO" id="GO:0022857">
    <property type="term" value="F:transmembrane transporter activity"/>
    <property type="evidence" value="ECO:0007669"/>
    <property type="project" value="InterPro"/>
</dbReference>
<dbReference type="InterPro" id="IPR013611">
    <property type="entry name" value="Transp-assoc_OB_typ2"/>
</dbReference>
<evidence type="ECO:0000256" key="3">
    <source>
        <dbReference type="ARBA" id="ARBA00022741"/>
    </source>
</evidence>
<dbReference type="FunFam" id="3.40.50.300:FF:000425">
    <property type="entry name" value="Probable ABC transporter, ATP-binding subunit"/>
    <property type="match status" value="1"/>
</dbReference>